<name>A0ABS4FZN0_9CLOT</name>
<dbReference type="SFLD" id="SFLDS00029">
    <property type="entry name" value="Radical_SAM"/>
    <property type="match status" value="1"/>
</dbReference>
<evidence type="ECO:0000256" key="1">
    <source>
        <dbReference type="ARBA" id="ARBA00022691"/>
    </source>
</evidence>
<dbReference type="SUPFAM" id="SSF102114">
    <property type="entry name" value="Radical SAM enzymes"/>
    <property type="match status" value="1"/>
</dbReference>
<dbReference type="GO" id="GO:0043365">
    <property type="term" value="F:[formate-C-acetyltransferase]-activating enzyme activity"/>
    <property type="evidence" value="ECO:0007669"/>
    <property type="project" value="UniProtKB-EC"/>
</dbReference>
<dbReference type="CDD" id="cd01335">
    <property type="entry name" value="Radical_SAM"/>
    <property type="match status" value="1"/>
</dbReference>
<dbReference type="Pfam" id="PF04055">
    <property type="entry name" value="Radical_SAM"/>
    <property type="match status" value="1"/>
</dbReference>
<evidence type="ECO:0000313" key="6">
    <source>
        <dbReference type="EMBL" id="MBP1917758.1"/>
    </source>
</evidence>
<dbReference type="Gene3D" id="3.20.20.70">
    <property type="entry name" value="Aldolase class I"/>
    <property type="match status" value="1"/>
</dbReference>
<dbReference type="RefSeq" id="WP_209458000.1">
    <property type="nucleotide sequence ID" value="NZ_JAGGKC010000001.1"/>
</dbReference>
<dbReference type="PIRSF" id="PIRSF004869">
    <property type="entry name" value="PflX_prd"/>
    <property type="match status" value="1"/>
</dbReference>
<dbReference type="InterPro" id="IPR013785">
    <property type="entry name" value="Aldolase_TIM"/>
</dbReference>
<keyword evidence="3" id="KW-0408">Iron</keyword>
<proteinExistence type="predicted"/>
<dbReference type="InterPro" id="IPR007197">
    <property type="entry name" value="rSAM"/>
</dbReference>
<gene>
    <name evidence="6" type="ORF">J2Z34_000221</name>
</gene>
<dbReference type="PANTHER" id="PTHR43075">
    <property type="entry name" value="FORMATE LYASE ACTIVATING ENZYME, PUTATIVE (AFU_ORTHOLOGUE AFUA_2G15630)-RELATED"/>
    <property type="match status" value="1"/>
</dbReference>
<dbReference type="InterPro" id="IPR040085">
    <property type="entry name" value="MJ0674-like"/>
</dbReference>
<evidence type="ECO:0000313" key="7">
    <source>
        <dbReference type="Proteomes" id="UP001519271"/>
    </source>
</evidence>
<evidence type="ECO:0000259" key="5">
    <source>
        <dbReference type="Pfam" id="PF04055"/>
    </source>
</evidence>
<dbReference type="EC" id="1.97.1.4" evidence="6"/>
<accession>A0ABS4FZN0</accession>
<keyword evidence="2" id="KW-0479">Metal-binding</keyword>
<dbReference type="PANTHER" id="PTHR43075:SF1">
    <property type="entry name" value="FORMATE LYASE ACTIVATING ENZYME, PUTATIVE (AFU_ORTHOLOGUE AFUA_2G15630)-RELATED"/>
    <property type="match status" value="1"/>
</dbReference>
<keyword evidence="6" id="KW-0670">Pyruvate</keyword>
<dbReference type="Proteomes" id="UP001519271">
    <property type="component" value="Unassembled WGS sequence"/>
</dbReference>
<protein>
    <submittedName>
        <fullName evidence="6">Pyruvate formate lyase activating enzyme</fullName>
        <ecNumber evidence="6">1.97.1.4</ecNumber>
    </submittedName>
</protein>
<feature type="domain" description="Radical SAM core" evidence="5">
    <location>
        <begin position="51"/>
        <end position="180"/>
    </location>
</feature>
<keyword evidence="6" id="KW-0560">Oxidoreductase</keyword>
<dbReference type="GO" id="GO:0016829">
    <property type="term" value="F:lyase activity"/>
    <property type="evidence" value="ECO:0007669"/>
    <property type="project" value="UniProtKB-KW"/>
</dbReference>
<keyword evidence="7" id="KW-1185">Reference proteome</keyword>
<evidence type="ECO:0000256" key="3">
    <source>
        <dbReference type="ARBA" id="ARBA00023004"/>
    </source>
</evidence>
<dbReference type="InterPro" id="IPR058240">
    <property type="entry name" value="rSAM_sf"/>
</dbReference>
<keyword evidence="4" id="KW-0411">Iron-sulfur</keyword>
<sequence>MGCSSCPRNCGIDRSLVRGFCGTTREFKLAKAYLHPFEEPMISGSRGSGTVFFSGCSLRCIFCQNHEISEGLEGSYVSDERLLEIFFELKEKGAENINLVTPTHYASFLPDVLREAKARGLGIPIVYNSSGYESVEALKGLEGLIDIYLPDLKYFRDENALEYSGVTNYFNTAKAAIAEMYRQTGPFILDERGMMVKGMIVRHLCLPSLALDSKMILKHLYDTYRDNIFISIMNQYVPMHRAIGHEKLGVRLPASQYKSVVSYAAALGIKNCLIQGSESQSESYTPDFDLYGVK</sequence>
<keyword evidence="1" id="KW-0949">S-adenosyl-L-methionine</keyword>
<organism evidence="6 7">
    <name type="scientific">Youngiibacter multivorans</name>
    <dbReference type="NCBI Taxonomy" id="937251"/>
    <lineage>
        <taxon>Bacteria</taxon>
        <taxon>Bacillati</taxon>
        <taxon>Bacillota</taxon>
        <taxon>Clostridia</taxon>
        <taxon>Eubacteriales</taxon>
        <taxon>Clostridiaceae</taxon>
        <taxon>Youngiibacter</taxon>
    </lineage>
</organism>
<keyword evidence="6" id="KW-0456">Lyase</keyword>
<evidence type="ECO:0000256" key="2">
    <source>
        <dbReference type="ARBA" id="ARBA00022723"/>
    </source>
</evidence>
<dbReference type="SFLD" id="SFLDG01099">
    <property type="entry name" value="Uncharacterised_Radical_SAM_Su"/>
    <property type="match status" value="1"/>
</dbReference>
<evidence type="ECO:0000256" key="4">
    <source>
        <dbReference type="ARBA" id="ARBA00023014"/>
    </source>
</evidence>
<reference evidence="6 7" key="1">
    <citation type="submission" date="2021-03" db="EMBL/GenBank/DDBJ databases">
        <title>Genomic Encyclopedia of Type Strains, Phase IV (KMG-IV): sequencing the most valuable type-strain genomes for metagenomic binning, comparative biology and taxonomic classification.</title>
        <authorList>
            <person name="Goeker M."/>
        </authorList>
    </citation>
    <scope>NUCLEOTIDE SEQUENCE [LARGE SCALE GENOMIC DNA]</scope>
    <source>
        <strain evidence="6 7">DSM 6139</strain>
    </source>
</reference>
<dbReference type="EMBL" id="JAGGKC010000001">
    <property type="protein sequence ID" value="MBP1917758.1"/>
    <property type="molecule type" value="Genomic_DNA"/>
</dbReference>
<comment type="caution">
    <text evidence="6">The sequence shown here is derived from an EMBL/GenBank/DDBJ whole genome shotgun (WGS) entry which is preliminary data.</text>
</comment>
<dbReference type="InterPro" id="IPR016431">
    <property type="entry name" value="Pyrv-formate_lyase-activ_prd"/>
</dbReference>